<keyword evidence="2" id="KW-0238">DNA-binding</keyword>
<gene>
    <name evidence="5" type="ORF">H3V53_14560</name>
</gene>
<keyword evidence="6" id="KW-1185">Reference proteome</keyword>
<comment type="caution">
    <text evidence="5">The sequence shown here is derived from an EMBL/GenBank/DDBJ whole genome shotgun (WGS) entry which is preliminary data.</text>
</comment>
<keyword evidence="1" id="KW-0805">Transcription regulation</keyword>
<dbReference type="Proteomes" id="UP001386437">
    <property type="component" value="Unassembled WGS sequence"/>
</dbReference>
<dbReference type="EMBL" id="JACFYJ010000020">
    <property type="protein sequence ID" value="MEI5998384.1"/>
    <property type="molecule type" value="Genomic_DNA"/>
</dbReference>
<proteinExistence type="predicted"/>
<dbReference type="RefSeq" id="WP_419539500.1">
    <property type="nucleotide sequence ID" value="NZ_JACFYJ010000020.1"/>
</dbReference>
<dbReference type="InterPro" id="IPR018060">
    <property type="entry name" value="HTH_AraC"/>
</dbReference>
<dbReference type="PANTHER" id="PTHR46796:SF14">
    <property type="entry name" value="TRANSCRIPTIONAL REGULATORY PROTEIN"/>
    <property type="match status" value="1"/>
</dbReference>
<dbReference type="PANTHER" id="PTHR46796">
    <property type="entry name" value="HTH-TYPE TRANSCRIPTIONAL ACTIVATOR RHAS-RELATED"/>
    <property type="match status" value="1"/>
</dbReference>
<evidence type="ECO:0000259" key="4">
    <source>
        <dbReference type="PROSITE" id="PS01124"/>
    </source>
</evidence>
<accession>A0ABU8ISD2</accession>
<reference evidence="5 6" key="1">
    <citation type="journal article" date="2022" name="Arch. Microbiol.">
        <title>Paraburkholderia bengalensis sp. nov. isolated from roots of Oryza sativa, IR64.</title>
        <authorList>
            <person name="Nag P."/>
            <person name="Mondal N."/>
            <person name="Sarkar J."/>
            <person name="Das S."/>
        </authorList>
    </citation>
    <scope>NUCLEOTIDE SEQUENCE [LARGE SCALE GENOMIC DNA]</scope>
    <source>
        <strain evidence="5 6">IR64_4_BI</strain>
    </source>
</reference>
<evidence type="ECO:0000313" key="6">
    <source>
        <dbReference type="Proteomes" id="UP001386437"/>
    </source>
</evidence>
<evidence type="ECO:0000256" key="1">
    <source>
        <dbReference type="ARBA" id="ARBA00023015"/>
    </source>
</evidence>
<protein>
    <submittedName>
        <fullName evidence="5">Helix-turn-helix transcriptional regulator</fullName>
    </submittedName>
</protein>
<evidence type="ECO:0000313" key="5">
    <source>
        <dbReference type="EMBL" id="MEI5998384.1"/>
    </source>
</evidence>
<dbReference type="PROSITE" id="PS01124">
    <property type="entry name" value="HTH_ARAC_FAMILY_2"/>
    <property type="match status" value="1"/>
</dbReference>
<dbReference type="Gene3D" id="1.10.10.60">
    <property type="entry name" value="Homeodomain-like"/>
    <property type="match status" value="2"/>
</dbReference>
<feature type="domain" description="HTH araC/xylS-type" evidence="4">
    <location>
        <begin position="24"/>
        <end position="122"/>
    </location>
</feature>
<dbReference type="SUPFAM" id="SSF46689">
    <property type="entry name" value="Homeodomain-like"/>
    <property type="match status" value="2"/>
</dbReference>
<keyword evidence="3" id="KW-0804">Transcription</keyword>
<evidence type="ECO:0000256" key="2">
    <source>
        <dbReference type="ARBA" id="ARBA00023125"/>
    </source>
</evidence>
<evidence type="ECO:0000256" key="3">
    <source>
        <dbReference type="ARBA" id="ARBA00023163"/>
    </source>
</evidence>
<dbReference type="InterPro" id="IPR050204">
    <property type="entry name" value="AraC_XylS_family_regulators"/>
</dbReference>
<dbReference type="InterPro" id="IPR009057">
    <property type="entry name" value="Homeodomain-like_sf"/>
</dbReference>
<dbReference type="Pfam" id="PF12833">
    <property type="entry name" value="HTH_18"/>
    <property type="match status" value="1"/>
</dbReference>
<organism evidence="5 6">
    <name type="scientific">Paraburkholderia bengalensis</name>
    <dbReference type="NCBI Taxonomy" id="2747562"/>
    <lineage>
        <taxon>Bacteria</taxon>
        <taxon>Pseudomonadati</taxon>
        <taxon>Pseudomonadota</taxon>
        <taxon>Betaproteobacteria</taxon>
        <taxon>Burkholderiales</taxon>
        <taxon>Burkholderiaceae</taxon>
        <taxon>Paraburkholderia</taxon>
    </lineage>
</organism>
<dbReference type="SMART" id="SM00342">
    <property type="entry name" value="HTH_ARAC"/>
    <property type="match status" value="1"/>
</dbReference>
<sequence length="141" mass="16159">MDWRDERGVRAMPLRGGLGTTQETRAKERLLLRASERKSLADIARECGLSREHFIRAFTRTTGCTPHQWLLRQRIEKARGLIEYSDRSLTDIASDCEFSDQSHLNRVFVKIFGVPPGAWRRALRQQSTEDTSPCGDRVSGR</sequence>
<name>A0ABU8ISD2_9BURK</name>